<keyword evidence="3" id="KW-1185">Reference proteome</keyword>
<name>A0ABV8FGD1_9ACTN</name>
<protein>
    <submittedName>
        <fullName evidence="2">Helix-turn-helix domain-containing protein</fullName>
    </submittedName>
</protein>
<dbReference type="InterPro" id="IPR041657">
    <property type="entry name" value="HTH_17"/>
</dbReference>
<gene>
    <name evidence="2" type="ORF">ACFOYY_40505</name>
</gene>
<dbReference type="EMBL" id="JBHSBC010000056">
    <property type="protein sequence ID" value="MFC3986470.1"/>
    <property type="molecule type" value="Genomic_DNA"/>
</dbReference>
<accession>A0ABV8FGD1</accession>
<dbReference type="Gene3D" id="1.10.1660.10">
    <property type="match status" value="1"/>
</dbReference>
<dbReference type="PROSITE" id="PS50937">
    <property type="entry name" value="HTH_MERR_2"/>
    <property type="match status" value="1"/>
</dbReference>
<feature type="domain" description="HTH merR-type" evidence="1">
    <location>
        <begin position="10"/>
        <end position="54"/>
    </location>
</feature>
<dbReference type="Pfam" id="PF12728">
    <property type="entry name" value="HTH_17"/>
    <property type="match status" value="1"/>
</dbReference>
<reference evidence="3" key="1">
    <citation type="journal article" date="2019" name="Int. J. Syst. Evol. Microbiol.">
        <title>The Global Catalogue of Microorganisms (GCM) 10K type strain sequencing project: providing services to taxonomists for standard genome sequencing and annotation.</title>
        <authorList>
            <consortium name="The Broad Institute Genomics Platform"/>
            <consortium name="The Broad Institute Genome Sequencing Center for Infectious Disease"/>
            <person name="Wu L."/>
            <person name="Ma J."/>
        </authorList>
    </citation>
    <scope>NUCLEOTIDE SEQUENCE [LARGE SCALE GENOMIC DNA]</scope>
    <source>
        <strain evidence="3">TBRC 7912</strain>
    </source>
</reference>
<dbReference type="Proteomes" id="UP001595698">
    <property type="component" value="Unassembled WGS sequence"/>
</dbReference>
<evidence type="ECO:0000259" key="1">
    <source>
        <dbReference type="PROSITE" id="PS50937"/>
    </source>
</evidence>
<dbReference type="RefSeq" id="WP_386196736.1">
    <property type="nucleotide sequence ID" value="NZ_JBHSBC010000056.1"/>
</dbReference>
<dbReference type="InterPro" id="IPR000551">
    <property type="entry name" value="MerR-type_HTH_dom"/>
</dbReference>
<dbReference type="InterPro" id="IPR009061">
    <property type="entry name" value="DNA-bd_dom_put_sf"/>
</dbReference>
<sequence>MAEYDPEEVYVTTKEAAELCGVKPAAVRQWVRRGHLAPVDRDERGQMLFTQLDVAKAEYKTRKHARRSENVAA</sequence>
<proteinExistence type="predicted"/>
<evidence type="ECO:0000313" key="3">
    <source>
        <dbReference type="Proteomes" id="UP001595698"/>
    </source>
</evidence>
<dbReference type="SUPFAM" id="SSF46955">
    <property type="entry name" value="Putative DNA-binding domain"/>
    <property type="match status" value="1"/>
</dbReference>
<organism evidence="2 3">
    <name type="scientific">Streptosporangium jomthongense</name>
    <dbReference type="NCBI Taxonomy" id="1193683"/>
    <lineage>
        <taxon>Bacteria</taxon>
        <taxon>Bacillati</taxon>
        <taxon>Actinomycetota</taxon>
        <taxon>Actinomycetes</taxon>
        <taxon>Streptosporangiales</taxon>
        <taxon>Streptosporangiaceae</taxon>
        <taxon>Streptosporangium</taxon>
    </lineage>
</organism>
<comment type="caution">
    <text evidence="2">The sequence shown here is derived from an EMBL/GenBank/DDBJ whole genome shotgun (WGS) entry which is preliminary data.</text>
</comment>
<evidence type="ECO:0000313" key="2">
    <source>
        <dbReference type="EMBL" id="MFC3986470.1"/>
    </source>
</evidence>